<proteinExistence type="inferred from homology"/>
<keyword evidence="6" id="KW-0012">Acyltransferase</keyword>
<comment type="similarity">
    <text evidence="1">Belongs to the transferase hexapeptide repeat family.</text>
</comment>
<dbReference type="InterPro" id="IPR020019">
    <property type="entry name" value="AcTrfase_PglD-like"/>
</dbReference>
<dbReference type="Proteomes" id="UP000054935">
    <property type="component" value="Unassembled WGS sequence"/>
</dbReference>
<dbReference type="AlphaFoldDB" id="A0A0P1GK32"/>
<protein>
    <submittedName>
        <fullName evidence="6">Putative acetyltransferase EpsM</fullName>
        <ecNumber evidence="6">2.3.1.-</ecNumber>
    </submittedName>
</protein>
<dbReference type="STRING" id="441103.TRN7648_03946"/>
<gene>
    <name evidence="6" type="primary">epsM</name>
    <name evidence="6" type="ORF">TRN7648_03946</name>
</gene>
<accession>A0A0P1GK32</accession>
<organism evidence="6 7">
    <name type="scientific">Tropicibacter naphthalenivorans</name>
    <dbReference type="NCBI Taxonomy" id="441103"/>
    <lineage>
        <taxon>Bacteria</taxon>
        <taxon>Pseudomonadati</taxon>
        <taxon>Pseudomonadota</taxon>
        <taxon>Alphaproteobacteria</taxon>
        <taxon>Rhodobacterales</taxon>
        <taxon>Roseobacteraceae</taxon>
        <taxon>Tropicibacter</taxon>
    </lineage>
</organism>
<dbReference type="EC" id="2.3.1.-" evidence="6"/>
<dbReference type="InterPro" id="IPR011004">
    <property type="entry name" value="Trimer_LpxA-like_sf"/>
</dbReference>
<evidence type="ECO:0000256" key="3">
    <source>
        <dbReference type="ARBA" id="ARBA00022737"/>
    </source>
</evidence>
<dbReference type="Gene3D" id="3.40.50.20">
    <property type="match status" value="1"/>
</dbReference>
<dbReference type="RefSeq" id="WP_200807319.1">
    <property type="nucleotide sequence ID" value="NZ_CYSE01000012.1"/>
</dbReference>
<dbReference type="GO" id="GO:0016746">
    <property type="term" value="F:acyltransferase activity"/>
    <property type="evidence" value="ECO:0007669"/>
    <property type="project" value="UniProtKB-KW"/>
</dbReference>
<dbReference type="EMBL" id="CYSE01000012">
    <property type="protein sequence ID" value="CUH82394.1"/>
    <property type="molecule type" value="Genomic_DNA"/>
</dbReference>
<keyword evidence="3" id="KW-0677">Repeat</keyword>
<dbReference type="PANTHER" id="PTHR43300:SF7">
    <property type="entry name" value="UDP-N-ACETYLBACILLOSAMINE N-ACETYLTRANSFERASE"/>
    <property type="match status" value="1"/>
</dbReference>
<dbReference type="InterPro" id="IPR018357">
    <property type="entry name" value="Hexapep_transf_CS"/>
</dbReference>
<reference evidence="6 7" key="1">
    <citation type="submission" date="2015-09" db="EMBL/GenBank/DDBJ databases">
        <authorList>
            <consortium name="Swine Surveillance"/>
        </authorList>
    </citation>
    <scope>NUCLEOTIDE SEQUENCE [LARGE SCALE GENOMIC DNA]</scope>
    <source>
        <strain evidence="6 7">CECT 7648</strain>
    </source>
</reference>
<feature type="binding site" evidence="5">
    <location>
        <position position="79"/>
    </location>
    <ligand>
        <name>substrate</name>
    </ligand>
</feature>
<keyword evidence="2 6" id="KW-0808">Transferase</keyword>
<name>A0A0P1GK32_9RHOB</name>
<feature type="site" description="Increases basicity of active site His" evidence="4">
    <location>
        <position position="147"/>
    </location>
</feature>
<keyword evidence="7" id="KW-1185">Reference proteome</keyword>
<dbReference type="SUPFAM" id="SSF51161">
    <property type="entry name" value="Trimeric LpxA-like enzymes"/>
    <property type="match status" value="1"/>
</dbReference>
<dbReference type="NCBIfam" id="TIGR03570">
    <property type="entry name" value="NeuD_NnaD"/>
    <property type="match status" value="1"/>
</dbReference>
<dbReference type="CDD" id="cd03360">
    <property type="entry name" value="LbH_AT_putative"/>
    <property type="match status" value="1"/>
</dbReference>
<evidence type="ECO:0000256" key="1">
    <source>
        <dbReference type="ARBA" id="ARBA00007274"/>
    </source>
</evidence>
<feature type="binding site" evidence="5">
    <location>
        <position position="155"/>
    </location>
    <ligand>
        <name>acetyl-CoA</name>
        <dbReference type="ChEBI" id="CHEBI:57288"/>
    </ligand>
</feature>
<dbReference type="InterPro" id="IPR050179">
    <property type="entry name" value="Trans_hexapeptide_repeat"/>
</dbReference>
<evidence type="ECO:0000256" key="2">
    <source>
        <dbReference type="ARBA" id="ARBA00022679"/>
    </source>
</evidence>
<evidence type="ECO:0000313" key="6">
    <source>
        <dbReference type="EMBL" id="CUH82394.1"/>
    </source>
</evidence>
<sequence length="216" mass="21145">MSAPAAPLPHVILGAGGHARALMGVLAACGLPVRGCIAPACPAPADWPHADSPWLGDDAALDDLDPAQVLLVNGLGSVGATTLRHKVFAAARARGFDFPALVHPSAIVAAGVTLAKGAQIMAGAIVQPGVALGENVLLNTGCIVDHDGQIGAHSHIAPGVTLSGGVTLGTDVHIGTGATLIQGITVADGAIVGAGAVVTKDVPSAVTVVGNPARRI</sequence>
<dbReference type="Gene3D" id="2.160.10.10">
    <property type="entry name" value="Hexapeptide repeat proteins"/>
    <property type="match status" value="1"/>
</dbReference>
<evidence type="ECO:0000256" key="5">
    <source>
        <dbReference type="PIRSR" id="PIRSR620019-2"/>
    </source>
</evidence>
<dbReference type="PANTHER" id="PTHR43300">
    <property type="entry name" value="ACETYLTRANSFERASE"/>
    <property type="match status" value="1"/>
</dbReference>
<feature type="active site" description="Proton acceptor" evidence="4">
    <location>
        <position position="146"/>
    </location>
</feature>
<evidence type="ECO:0000313" key="7">
    <source>
        <dbReference type="Proteomes" id="UP000054935"/>
    </source>
</evidence>
<evidence type="ECO:0000256" key="4">
    <source>
        <dbReference type="PIRSR" id="PIRSR620019-1"/>
    </source>
</evidence>
<dbReference type="PROSITE" id="PS00101">
    <property type="entry name" value="HEXAPEP_TRANSFERASES"/>
    <property type="match status" value="1"/>
</dbReference>